<dbReference type="EMBL" id="CP030050">
    <property type="protein sequence ID" value="QOZ69002.1"/>
    <property type="molecule type" value="Genomic_DNA"/>
</dbReference>
<evidence type="ECO:0000259" key="3">
    <source>
        <dbReference type="Pfam" id="PF13116"/>
    </source>
</evidence>
<protein>
    <recommendedName>
        <fullName evidence="3">YhdP central domain-containing protein</fullName>
    </recommendedName>
</protein>
<dbReference type="Pfam" id="PF13116">
    <property type="entry name" value="YhdP"/>
    <property type="match status" value="1"/>
</dbReference>
<keyword evidence="2" id="KW-1133">Transmembrane helix</keyword>
<feature type="compositionally biased region" description="Basic and acidic residues" evidence="1">
    <location>
        <begin position="50"/>
        <end position="60"/>
    </location>
</feature>
<proteinExistence type="predicted"/>
<gene>
    <name evidence="4" type="ORF">WN72_23755</name>
</gene>
<feature type="region of interest" description="Disordered" evidence="1">
    <location>
        <begin position="1"/>
        <end position="83"/>
    </location>
</feature>
<organism evidence="4 5">
    <name type="scientific">Bradyrhizobium arachidis</name>
    <dbReference type="NCBI Taxonomy" id="858423"/>
    <lineage>
        <taxon>Bacteria</taxon>
        <taxon>Pseudomonadati</taxon>
        <taxon>Pseudomonadota</taxon>
        <taxon>Alphaproteobacteria</taxon>
        <taxon>Hyphomicrobiales</taxon>
        <taxon>Nitrobacteraceae</taxon>
        <taxon>Bradyrhizobium</taxon>
    </lineage>
</organism>
<dbReference type="KEGG" id="barh:WN72_23755"/>
<feature type="region of interest" description="Disordered" evidence="1">
    <location>
        <begin position="255"/>
        <end position="298"/>
    </location>
</feature>
<accession>A0AAE7NQ09</accession>
<feature type="region of interest" description="Disordered" evidence="1">
    <location>
        <begin position="1249"/>
        <end position="1281"/>
    </location>
</feature>
<feature type="compositionally biased region" description="Acidic residues" evidence="1">
    <location>
        <begin position="65"/>
        <end position="78"/>
    </location>
</feature>
<keyword evidence="2" id="KW-0812">Transmembrane</keyword>
<feature type="compositionally biased region" description="Pro residues" evidence="1">
    <location>
        <begin position="266"/>
        <end position="279"/>
    </location>
</feature>
<feature type="compositionally biased region" description="Basic and acidic residues" evidence="1">
    <location>
        <begin position="33"/>
        <end position="42"/>
    </location>
</feature>
<keyword evidence="2" id="KW-0472">Membrane</keyword>
<feature type="domain" description="YhdP central" evidence="3">
    <location>
        <begin position="537"/>
        <end position="887"/>
    </location>
</feature>
<reference evidence="4 5" key="1">
    <citation type="submission" date="2018-06" db="EMBL/GenBank/DDBJ databases">
        <title>Comparative genomics of Bradyrhizobium nodulating Arachidis hypogaea.</title>
        <authorList>
            <person name="Li Y."/>
        </authorList>
    </citation>
    <scope>NUCLEOTIDE SEQUENCE [LARGE SCALE GENOMIC DNA]</scope>
    <source>
        <strain evidence="4 5">CCBAU 051107</strain>
    </source>
</reference>
<evidence type="ECO:0000256" key="1">
    <source>
        <dbReference type="SAM" id="MobiDB-lite"/>
    </source>
</evidence>
<feature type="compositionally biased region" description="Low complexity" evidence="1">
    <location>
        <begin position="281"/>
        <end position="298"/>
    </location>
</feature>
<sequence>MTNSRNIRGMAAMPGRGASIPVDGCGPGGAQTHDGRLYREAMARNTSPQDHNRDFDRRGGYQEPPDWDEADWDQDQEEEAGHRARRLLSRSGSRFRIGDSFSSFRRALPSGRWLRRIAVVVGTLVVIFVGCFGALWWRLGAGPINLDIATPWLAAAIEDNIGHGNTVEVGGTQIERAGRVRIAVRIRDIVVRDHDHVVVATAPKAEVKLSGAGLLMGHLRAESLNLVDAELAIRIAPDGTVTVSAGDTAKPLATGVASKKDAGLPPTFPRNGVPPPPFATAPAGQDPSQAASQAAPQATAQSGILQGLDWLDSLSMTGLDGQNLNEIGLKNGNLIVDDQQRGSKWTFENITLSLRRPSRGGVTLSLGEEGARPWMLRATIGPAENGVRSVDIKADKVSTSNILLALRVKDLTYTADLPLTGELKGELGRDGVPTFFRGKIVIGAGNIIDTDTPDYPMAIDQAEINIEWDANRRVLVAPFKILSGANRLTLLAHLEPPNGTINDWQLGFSGGSILLGGIDNEPPLVFNRIAIGFRFDTDHKRMLLTQADISNGEIGVAGTGAIDYSGEPRLTLGFAGTPMSASALKRMWPTLVVPELREWVIERIERGTLQRIEIGINSSTRNLPRKGPPIPDDGLSVNIVASGVAVRPVDGMPVVHDADLKARVTGRTATVNIGQGIADTPAGRKVTISDFVFEVPDMAPKPSPSRTRFRVDGPVPAAAEMLANDRLSDLSATVVDPNTSKGTFTANIQLGLPVKGELTKADTVYAVTADLNGFSADKLVMNQKLEANNLKIAANNQGYQVKGDVKINGQAASLDYRKPAEGDADVRLQATLDDASRARLGFDLSPAVSGSLPIKLSGKIAGGPDQTTKLGVEADLTSVKLDNILPGWVKLPGKSGKASFKVVPTAQSTRFEDIVIEGGGASIKGSLEVDPNGDLMNANFPTYSPSDGDKASLKVERSQDGVVKGTMRGDVFDGRGFLKSAISGNSKDDSKNKLKNVDFDIDLKLGAVMGFNGEAMRSLDAKMSKRSGAIKAFTLSGKIGNDSPVAADLRGGRAQGNREVIYLQTNNAGALLRFTDTYTKAVGGQMVVAMEPPTSEPNASREGLINVRDFTVKGEAQLERVAAGAPNGTGNGVSFSALRAEFTRQNGSLTIRDGVVKGPMIGATIEGSIDYPGNQVCMSGTFVPMYGLNNMFGQIPVLGLILGAGDKEGLIGVTYEVVGTPAAPVMRVNPISAIFPGVTRKIMEFNTGKQNSPFEEFPSQSNDGSTGSTRQLSNGCSLARR</sequence>
<dbReference type="Proteomes" id="UP000594015">
    <property type="component" value="Chromosome"/>
</dbReference>
<evidence type="ECO:0000256" key="2">
    <source>
        <dbReference type="SAM" id="Phobius"/>
    </source>
</evidence>
<feature type="transmembrane region" description="Helical" evidence="2">
    <location>
        <begin position="113"/>
        <end position="137"/>
    </location>
</feature>
<evidence type="ECO:0000313" key="5">
    <source>
        <dbReference type="Proteomes" id="UP000594015"/>
    </source>
</evidence>
<name>A0AAE7NQ09_9BRAD</name>
<dbReference type="InterPro" id="IPR025263">
    <property type="entry name" value="YhdP_central"/>
</dbReference>
<evidence type="ECO:0000313" key="4">
    <source>
        <dbReference type="EMBL" id="QOZ69002.1"/>
    </source>
</evidence>